<dbReference type="Pfam" id="PF00216">
    <property type="entry name" value="Bac_DNA_binding"/>
    <property type="match status" value="1"/>
</dbReference>
<dbReference type="PANTHER" id="PTHR33175">
    <property type="entry name" value="DNA-BINDING PROTEIN HU"/>
    <property type="match status" value="1"/>
</dbReference>
<dbReference type="GO" id="GO:0003677">
    <property type="term" value="F:DNA binding"/>
    <property type="evidence" value="ECO:0007669"/>
    <property type="project" value="UniProtKB-KW"/>
</dbReference>
<sequence>MTKADIINEIAESTGIPKKDVSAVIESFMETIKDSLLEKKENVYLRGFGSFIIKHRAEKTARNISKNTTITIPAHDFPSFKPAKVFIEDMRK</sequence>
<dbReference type="GO" id="GO:0030261">
    <property type="term" value="P:chromosome condensation"/>
    <property type="evidence" value="ECO:0007669"/>
    <property type="project" value="UniProtKB-KW"/>
</dbReference>
<keyword evidence="2" id="KW-0226">DNA condensation</keyword>
<dbReference type="CDD" id="cd13836">
    <property type="entry name" value="IHF_B"/>
    <property type="match status" value="1"/>
</dbReference>
<dbReference type="SMART" id="SM00411">
    <property type="entry name" value="BHL"/>
    <property type="match status" value="1"/>
</dbReference>
<evidence type="ECO:0000313" key="5">
    <source>
        <dbReference type="EMBL" id="EHO69505.1"/>
    </source>
</evidence>
<comment type="caution">
    <text evidence="5">The sequence shown here is derived from an EMBL/GenBank/DDBJ whole genome shotgun (WGS) entry which is preliminary data.</text>
</comment>
<evidence type="ECO:0000256" key="4">
    <source>
        <dbReference type="RuleBase" id="RU003939"/>
    </source>
</evidence>
<evidence type="ECO:0000256" key="1">
    <source>
        <dbReference type="ARBA" id="ARBA00010529"/>
    </source>
</evidence>
<proteinExistence type="inferred from homology"/>
<dbReference type="RefSeq" id="WP_006952833.1">
    <property type="nucleotide sequence ID" value="NZ_JH594522.1"/>
</dbReference>
<dbReference type="SUPFAM" id="SSF47729">
    <property type="entry name" value="IHF-like DNA-binding proteins"/>
    <property type="match status" value="1"/>
</dbReference>
<accession>H1Q391</accession>
<evidence type="ECO:0000256" key="2">
    <source>
        <dbReference type="ARBA" id="ARBA00023067"/>
    </source>
</evidence>
<evidence type="ECO:0000256" key="3">
    <source>
        <dbReference type="ARBA" id="ARBA00023125"/>
    </source>
</evidence>
<dbReference type="PRINTS" id="PR01727">
    <property type="entry name" value="DNABINDINGHU"/>
</dbReference>
<dbReference type="GO" id="GO:0005829">
    <property type="term" value="C:cytosol"/>
    <property type="evidence" value="ECO:0007669"/>
    <property type="project" value="TreeGrafter"/>
</dbReference>
<evidence type="ECO:0008006" key="7">
    <source>
        <dbReference type="Google" id="ProtNLM"/>
    </source>
</evidence>
<dbReference type="Proteomes" id="UP000016023">
    <property type="component" value="Unassembled WGS sequence"/>
</dbReference>
<comment type="similarity">
    <text evidence="1 4">Belongs to the bacterial histone-like protein family.</text>
</comment>
<dbReference type="HOGENOM" id="CLU_105066_2_3_10"/>
<organism evidence="5 6">
    <name type="scientific">Prevotella micans F0438</name>
    <dbReference type="NCBI Taxonomy" id="883158"/>
    <lineage>
        <taxon>Bacteria</taxon>
        <taxon>Pseudomonadati</taxon>
        <taxon>Bacteroidota</taxon>
        <taxon>Bacteroidia</taxon>
        <taxon>Bacteroidales</taxon>
        <taxon>Prevotellaceae</taxon>
        <taxon>Prevotella</taxon>
    </lineage>
</organism>
<protein>
    <recommendedName>
        <fullName evidence="7">DNA-binding protein HU</fullName>
    </recommendedName>
</protein>
<dbReference type="eggNOG" id="COG0776">
    <property type="taxonomic scope" value="Bacteria"/>
</dbReference>
<dbReference type="EMBL" id="AGWK01000037">
    <property type="protein sequence ID" value="EHO69505.1"/>
    <property type="molecule type" value="Genomic_DNA"/>
</dbReference>
<reference evidence="5 6" key="1">
    <citation type="submission" date="2011-12" db="EMBL/GenBank/DDBJ databases">
        <title>The Genome Sequence of Prevotella micans F0438.</title>
        <authorList>
            <consortium name="The Broad Institute Genome Sequencing Platform"/>
            <person name="Earl A."/>
            <person name="Ward D."/>
            <person name="Feldgarden M."/>
            <person name="Gevers D."/>
            <person name="Izard J."/>
            <person name="Baranova O.V."/>
            <person name="Blanton J.M."/>
            <person name="Wade W.G."/>
            <person name="Dewhirst F.E."/>
            <person name="Young S.K."/>
            <person name="Zeng Q."/>
            <person name="Gargeya S."/>
            <person name="Fitzgerald M."/>
            <person name="Haas B."/>
            <person name="Abouelleil A."/>
            <person name="Alvarado L."/>
            <person name="Arachchi H.M."/>
            <person name="Berlin A."/>
            <person name="Chapman S.B."/>
            <person name="Gearin G."/>
            <person name="Goldberg J."/>
            <person name="Griggs A."/>
            <person name="Gujja S."/>
            <person name="Hansen M."/>
            <person name="Heiman D."/>
            <person name="Howarth C."/>
            <person name="Larimer J."/>
            <person name="Lui A."/>
            <person name="MacDonald P.J.P."/>
            <person name="McCowen C."/>
            <person name="Montmayeur A."/>
            <person name="Murphy C."/>
            <person name="Neiman D."/>
            <person name="Pearson M."/>
            <person name="Priest M."/>
            <person name="Roberts A."/>
            <person name="Saif S."/>
            <person name="Shea T."/>
            <person name="Sisk P."/>
            <person name="Stolte C."/>
            <person name="Sykes S."/>
            <person name="Wortman J."/>
            <person name="Nusbaum C."/>
            <person name="Birren B."/>
        </authorList>
    </citation>
    <scope>NUCLEOTIDE SEQUENCE [LARGE SCALE GENOMIC DNA]</scope>
    <source>
        <strain evidence="5 6">F0438</strain>
    </source>
</reference>
<gene>
    <name evidence="5" type="ORF">HMPREF9140_01379</name>
</gene>
<dbReference type="STRING" id="883158.HMPREF9140_01379"/>
<dbReference type="InterPro" id="IPR000119">
    <property type="entry name" value="Hist_DNA-bd"/>
</dbReference>
<dbReference type="GO" id="GO:0030527">
    <property type="term" value="F:structural constituent of chromatin"/>
    <property type="evidence" value="ECO:0007669"/>
    <property type="project" value="InterPro"/>
</dbReference>
<keyword evidence="3" id="KW-0238">DNA-binding</keyword>
<dbReference type="Gene3D" id="4.10.520.10">
    <property type="entry name" value="IHF-like DNA-binding proteins"/>
    <property type="match status" value="1"/>
</dbReference>
<dbReference type="AlphaFoldDB" id="H1Q391"/>
<keyword evidence="6" id="KW-1185">Reference proteome</keyword>
<name>H1Q391_9BACT</name>
<dbReference type="PATRIC" id="fig|883158.3.peg.1374"/>
<dbReference type="PANTHER" id="PTHR33175:SF3">
    <property type="entry name" value="DNA-BINDING PROTEIN HU-BETA"/>
    <property type="match status" value="1"/>
</dbReference>
<dbReference type="InterPro" id="IPR010992">
    <property type="entry name" value="IHF-like_DNA-bd_dom_sf"/>
</dbReference>
<evidence type="ECO:0000313" key="6">
    <source>
        <dbReference type="Proteomes" id="UP000016023"/>
    </source>
</evidence>